<feature type="transmembrane region" description="Helical" evidence="5">
    <location>
        <begin position="342"/>
        <end position="364"/>
    </location>
</feature>
<dbReference type="GO" id="GO:0016020">
    <property type="term" value="C:membrane"/>
    <property type="evidence" value="ECO:0007669"/>
    <property type="project" value="UniProtKB-SubCell"/>
</dbReference>
<feature type="transmembrane region" description="Helical" evidence="5">
    <location>
        <begin position="39"/>
        <end position="61"/>
    </location>
</feature>
<proteinExistence type="predicted"/>
<dbReference type="Proteomes" id="UP001152759">
    <property type="component" value="Chromosome 5"/>
</dbReference>
<evidence type="ECO:0000259" key="6">
    <source>
        <dbReference type="Pfam" id="PF00149"/>
    </source>
</evidence>
<dbReference type="AlphaFoldDB" id="A0A9P0F3K0"/>
<name>A0A9P0F3K0_BEMTA</name>
<keyword evidence="4 5" id="KW-0472">Membrane</keyword>
<evidence type="ECO:0000256" key="1">
    <source>
        <dbReference type="ARBA" id="ARBA00004141"/>
    </source>
</evidence>
<organism evidence="7 8">
    <name type="scientific">Bemisia tabaci</name>
    <name type="common">Sweetpotato whitefly</name>
    <name type="synonym">Aleurodes tabaci</name>
    <dbReference type="NCBI Taxonomy" id="7038"/>
    <lineage>
        <taxon>Eukaryota</taxon>
        <taxon>Metazoa</taxon>
        <taxon>Ecdysozoa</taxon>
        <taxon>Arthropoda</taxon>
        <taxon>Hexapoda</taxon>
        <taxon>Insecta</taxon>
        <taxon>Pterygota</taxon>
        <taxon>Neoptera</taxon>
        <taxon>Paraneoptera</taxon>
        <taxon>Hemiptera</taxon>
        <taxon>Sternorrhyncha</taxon>
        <taxon>Aleyrodoidea</taxon>
        <taxon>Aleyrodidae</taxon>
        <taxon>Aleyrodinae</taxon>
        <taxon>Bemisia</taxon>
    </lineage>
</organism>
<accession>A0A9P0F3K0</accession>
<dbReference type="GO" id="GO:0005783">
    <property type="term" value="C:endoplasmic reticulum"/>
    <property type="evidence" value="ECO:0007669"/>
    <property type="project" value="TreeGrafter"/>
</dbReference>
<gene>
    <name evidence="7" type="ORF">BEMITA_LOCUS9216</name>
</gene>
<keyword evidence="3 5" id="KW-1133">Transmembrane helix</keyword>
<feature type="domain" description="Calcineurin-like phosphoesterase" evidence="6">
    <location>
        <begin position="77"/>
        <end position="259"/>
    </location>
</feature>
<dbReference type="EMBL" id="OU963866">
    <property type="protein sequence ID" value="CAH0390496.1"/>
    <property type="molecule type" value="Genomic_DNA"/>
</dbReference>
<dbReference type="InterPro" id="IPR029052">
    <property type="entry name" value="Metallo-depent_PP-like"/>
</dbReference>
<dbReference type="PANTHER" id="PTHR13315">
    <property type="entry name" value="METALLO PHOSPHOESTERASE RELATED"/>
    <property type="match status" value="1"/>
</dbReference>
<dbReference type="PANTHER" id="PTHR13315:SF4">
    <property type="entry name" value="METALLOPHOSPHOESTERASE, ISOFORM E"/>
    <property type="match status" value="1"/>
</dbReference>
<keyword evidence="8" id="KW-1185">Reference proteome</keyword>
<reference evidence="7" key="1">
    <citation type="submission" date="2021-12" db="EMBL/GenBank/DDBJ databases">
        <authorList>
            <person name="King R."/>
        </authorList>
    </citation>
    <scope>NUCLEOTIDE SEQUENCE</scope>
</reference>
<evidence type="ECO:0000313" key="8">
    <source>
        <dbReference type="Proteomes" id="UP001152759"/>
    </source>
</evidence>
<evidence type="ECO:0000313" key="7">
    <source>
        <dbReference type="EMBL" id="CAH0390496.1"/>
    </source>
</evidence>
<dbReference type="InterPro" id="IPR004843">
    <property type="entry name" value="Calcineurin-like_PHP"/>
</dbReference>
<keyword evidence="2 5" id="KW-0812">Transmembrane</keyword>
<dbReference type="GO" id="GO:0006506">
    <property type="term" value="P:GPI anchor biosynthetic process"/>
    <property type="evidence" value="ECO:0007669"/>
    <property type="project" value="InterPro"/>
</dbReference>
<evidence type="ECO:0000256" key="2">
    <source>
        <dbReference type="ARBA" id="ARBA00022692"/>
    </source>
</evidence>
<dbReference type="GO" id="GO:0016787">
    <property type="term" value="F:hydrolase activity"/>
    <property type="evidence" value="ECO:0007669"/>
    <property type="project" value="InterPro"/>
</dbReference>
<evidence type="ECO:0000256" key="3">
    <source>
        <dbReference type="ARBA" id="ARBA00022989"/>
    </source>
</evidence>
<evidence type="ECO:0000256" key="5">
    <source>
        <dbReference type="SAM" id="Phobius"/>
    </source>
</evidence>
<sequence>MRADDVIRKNGCYFLFKKLFTNRFFCSKSCLLWIWLNPWYVLFSLGFALIVFNEWMAYAFLPLRWPTLKCGHTHPCLKVLFVADPQILGEIDETAFARWDCDRYLHRTFMVAKSYAEPDIIVFLGDLMDEGSRATAAEYERYLARFKKIFSLSSFQPNQTIFLPGDNDIGGEDEPITKIKVERYKKHFGSITDFSYSHLEFIKVNKMLRTYPDVPQEKKENWLRFVLSHIPLLGIPGTFSYEALNELKPDFIFSAHDHKSVHLVGNTKTGERSFIQPLVSNRFAGHHPSWIFFPPSRDTVNEIIIPTCSYRMGSNFMAYATAYIDTQRNVIHYSLLTLPSRLLHLFSYLFFFTICFLVSIIQYLSHLCRQPQIKYVQIRSD</sequence>
<dbReference type="Gene3D" id="3.60.21.10">
    <property type="match status" value="1"/>
</dbReference>
<comment type="subcellular location">
    <subcellularLocation>
        <location evidence="1">Membrane</location>
        <topology evidence="1">Multi-pass membrane protein</topology>
    </subcellularLocation>
</comment>
<protein>
    <recommendedName>
        <fullName evidence="6">Calcineurin-like phosphoesterase domain-containing protein</fullName>
    </recommendedName>
</protein>
<dbReference type="Pfam" id="PF00149">
    <property type="entry name" value="Metallophos"/>
    <property type="match status" value="1"/>
</dbReference>
<evidence type="ECO:0000256" key="4">
    <source>
        <dbReference type="ARBA" id="ARBA00023136"/>
    </source>
</evidence>
<dbReference type="SUPFAM" id="SSF56300">
    <property type="entry name" value="Metallo-dependent phosphatases"/>
    <property type="match status" value="1"/>
</dbReference>
<dbReference type="InterPro" id="IPR033308">
    <property type="entry name" value="PGAP5/Cdc1/Ted1"/>
</dbReference>